<gene>
    <name evidence="2" type="ORF">PSSA1_v1c3270</name>
</gene>
<keyword evidence="1" id="KW-0472">Membrane</keyword>
<dbReference type="EMBL" id="MPBG01000004">
    <property type="protein sequence ID" value="RMI88729.1"/>
    <property type="molecule type" value="Genomic_DNA"/>
</dbReference>
<reference evidence="3" key="1">
    <citation type="submission" date="2016-11" db="EMBL/GenBank/DDBJ databases">
        <title>Genome sequence of Candidatus Phytoplasma solani strain SA-1.</title>
        <authorList>
            <person name="Haryono M."/>
            <person name="Samarzija I."/>
            <person name="Seruga Music M."/>
            <person name="Hogenhout S."/>
            <person name="Kuo C.-H."/>
        </authorList>
    </citation>
    <scope>NUCLEOTIDE SEQUENCE [LARGE SCALE GENOMIC DNA]</scope>
    <source>
        <strain evidence="3">SA-1</strain>
    </source>
</reference>
<keyword evidence="1" id="KW-1133">Transmembrane helix</keyword>
<accession>A0A421NXH2</accession>
<dbReference type="AlphaFoldDB" id="A0A421NXH2"/>
<protein>
    <submittedName>
        <fullName evidence="2">Putative effector</fullName>
    </submittedName>
</protein>
<sequence length="186" mass="21651">MPKIIRKENIIVYFFLFLSVFCCLLCTIQCLEFIYKNKTIKKPLTPSLEETQTKFVLTQKLAYLGLNQFIDGLYKNQFKEKYVNIFRGDGVLFEDKVLNGTLGTASTPLIQGTLDFLAQLLKQKLNLIVNDIHYLSSFNSYNQVIDLKMRNNGGNHFYIHKPQDTQGDGYCFFHAIIFLLKKKSYY</sequence>
<evidence type="ECO:0000256" key="1">
    <source>
        <dbReference type="SAM" id="Phobius"/>
    </source>
</evidence>
<organism evidence="2 3">
    <name type="scientific">Candidatus Phytoplasma solani</name>
    <dbReference type="NCBI Taxonomy" id="69896"/>
    <lineage>
        <taxon>Bacteria</taxon>
        <taxon>Bacillati</taxon>
        <taxon>Mycoplasmatota</taxon>
        <taxon>Mollicutes</taxon>
        <taxon>Acholeplasmatales</taxon>
        <taxon>Acholeplasmataceae</taxon>
        <taxon>Candidatus Phytoplasma</taxon>
        <taxon>16SrXII (Stolbur group)</taxon>
    </lineage>
</organism>
<dbReference type="Proteomes" id="UP000283896">
    <property type="component" value="Unassembled WGS sequence"/>
</dbReference>
<dbReference type="RefSeq" id="WP_238603317.1">
    <property type="nucleotide sequence ID" value="NZ_MPBG01000004.1"/>
</dbReference>
<comment type="caution">
    <text evidence="2">The sequence shown here is derived from an EMBL/GenBank/DDBJ whole genome shotgun (WGS) entry which is preliminary data.</text>
</comment>
<proteinExistence type="predicted"/>
<keyword evidence="3" id="KW-1185">Reference proteome</keyword>
<evidence type="ECO:0000313" key="3">
    <source>
        <dbReference type="Proteomes" id="UP000283896"/>
    </source>
</evidence>
<evidence type="ECO:0000313" key="2">
    <source>
        <dbReference type="EMBL" id="RMI88729.1"/>
    </source>
</evidence>
<name>A0A421NXH2_9MOLU</name>
<feature type="transmembrane region" description="Helical" evidence="1">
    <location>
        <begin position="12"/>
        <end position="35"/>
    </location>
</feature>
<keyword evidence="1" id="KW-0812">Transmembrane</keyword>